<gene>
    <name evidence="1" type="ORF">CTRU02_205988</name>
</gene>
<evidence type="ECO:0000313" key="2">
    <source>
        <dbReference type="Proteomes" id="UP000805649"/>
    </source>
</evidence>
<evidence type="ECO:0000313" key="1">
    <source>
        <dbReference type="EMBL" id="KAL0939378.1"/>
    </source>
</evidence>
<name>A0ACC3Z5L9_COLTU</name>
<reference evidence="1 2" key="1">
    <citation type="journal article" date="2020" name="Phytopathology">
        <title>Genome Sequence Resources of Colletotrichum truncatum, C. plurivorum, C. musicola, and C. sojae: Four Species Pathogenic to Soybean (Glycine max).</title>
        <authorList>
            <person name="Rogerio F."/>
            <person name="Boufleur T.R."/>
            <person name="Ciampi-Guillardi M."/>
            <person name="Sukno S.A."/>
            <person name="Thon M.R."/>
            <person name="Massola Junior N.S."/>
            <person name="Baroncelli R."/>
        </authorList>
    </citation>
    <scope>NUCLEOTIDE SEQUENCE [LARGE SCALE GENOMIC DNA]</scope>
    <source>
        <strain evidence="1 2">CMES1059</strain>
    </source>
</reference>
<dbReference type="Proteomes" id="UP000805649">
    <property type="component" value="Unassembled WGS sequence"/>
</dbReference>
<proteinExistence type="predicted"/>
<comment type="caution">
    <text evidence="1">The sequence shown here is derived from an EMBL/GenBank/DDBJ whole genome shotgun (WGS) entry which is preliminary data.</text>
</comment>
<accession>A0ACC3Z5L9</accession>
<organism evidence="1 2">
    <name type="scientific">Colletotrichum truncatum</name>
    <name type="common">Anthracnose fungus</name>
    <name type="synonym">Colletotrichum capsici</name>
    <dbReference type="NCBI Taxonomy" id="5467"/>
    <lineage>
        <taxon>Eukaryota</taxon>
        <taxon>Fungi</taxon>
        <taxon>Dikarya</taxon>
        <taxon>Ascomycota</taxon>
        <taxon>Pezizomycotina</taxon>
        <taxon>Sordariomycetes</taxon>
        <taxon>Hypocreomycetidae</taxon>
        <taxon>Glomerellales</taxon>
        <taxon>Glomerellaceae</taxon>
        <taxon>Colletotrichum</taxon>
        <taxon>Colletotrichum truncatum species complex</taxon>
    </lineage>
</organism>
<dbReference type="EMBL" id="VUJX02000003">
    <property type="protein sequence ID" value="KAL0939378.1"/>
    <property type="molecule type" value="Genomic_DNA"/>
</dbReference>
<protein>
    <submittedName>
        <fullName evidence="1">Beta-glucosidase</fullName>
    </submittedName>
</protein>
<sequence length="435" mass="45514">MRSIVHLTIAASLAAGVVAQPHQHHRHLHVKKDAASPVEKREPDLVVVYEAGPTVTAYELGGKVITEDEAKKGIEDGLFVVVGETKPTPTPLPSPSTSKAPKPSTSKDAQFFEAKVAKTSTTPTPTPTPTPEPTTSSSSSQAPSSTPSSGGSGGAKGLTAEFPSGEIDCSEFPSDYGAVPVSYLGTGGWTGVQRTPNYNIGDAAISFIETAVSGDGGCTKNSFCSYSCPVGYQKTQWPSAQGSTKQSIGGLYCNSKGKLELTRESKKTLCEQGAGGVFVQNDLEKQSCVCRTDYPGNEAMVIATVPEPGQQLALTNPYSPDYYVWNDSPTTAQYYVNKLGLSVEDACVWKSSKDPLGAGNWAPINIGVGKSADGNTYLSIFNNAPTSTAKLDFNIEIIGDVNSKCALIDGSFTGGGTGCTTAISGSGKAVFRFYK</sequence>
<keyword evidence="2" id="KW-1185">Reference proteome</keyword>